<dbReference type="SUPFAM" id="SSF101898">
    <property type="entry name" value="NHL repeat"/>
    <property type="match status" value="1"/>
</dbReference>
<proteinExistence type="predicted"/>
<dbReference type="OrthoDB" id="631295at2"/>
<organism evidence="1 2">
    <name type="scientific">Chitinophaga lutea</name>
    <dbReference type="NCBI Taxonomy" id="2488634"/>
    <lineage>
        <taxon>Bacteria</taxon>
        <taxon>Pseudomonadati</taxon>
        <taxon>Bacteroidota</taxon>
        <taxon>Chitinophagia</taxon>
        <taxon>Chitinophagales</taxon>
        <taxon>Chitinophagaceae</taxon>
        <taxon>Chitinophaga</taxon>
    </lineage>
</organism>
<keyword evidence="2" id="KW-1185">Reference proteome</keyword>
<dbReference type="AlphaFoldDB" id="A0A3N4PKH9"/>
<sequence length="208" mass="22570">MKNNMRSILVMFILIFSATGCKKNDKPVFNPEGTIWTGSYTGGLYSFKLDAGGKLVWHDIAGDRNGTWTYTSGKLALVMSGMSFKADFTAGKELSNIENSPGFTLNSGALIPEALAVVPEKGSKWVSTKGGPVFGGVYVWYFDSPFLDIYDTGGIIKTSANFFTWKDGALYFGYKEANVAKSDIAVLNAKGKLLWRGNGSIELTKAQP</sequence>
<comment type="caution">
    <text evidence="1">The sequence shown here is derived from an EMBL/GenBank/DDBJ whole genome shotgun (WGS) entry which is preliminary data.</text>
</comment>
<dbReference type="Proteomes" id="UP000278351">
    <property type="component" value="Unassembled WGS sequence"/>
</dbReference>
<dbReference type="RefSeq" id="WP_123847711.1">
    <property type="nucleotide sequence ID" value="NZ_RPDH01000002.1"/>
</dbReference>
<name>A0A3N4PKH9_9BACT</name>
<accession>A0A3N4PKH9</accession>
<gene>
    <name evidence="1" type="ORF">EGT74_16910</name>
</gene>
<dbReference type="EMBL" id="RPDH01000002">
    <property type="protein sequence ID" value="RPE08716.1"/>
    <property type="molecule type" value="Genomic_DNA"/>
</dbReference>
<protein>
    <submittedName>
        <fullName evidence="1">Uncharacterized protein</fullName>
    </submittedName>
</protein>
<dbReference type="PROSITE" id="PS51257">
    <property type="entry name" value="PROKAR_LIPOPROTEIN"/>
    <property type="match status" value="1"/>
</dbReference>
<evidence type="ECO:0000313" key="1">
    <source>
        <dbReference type="EMBL" id="RPE08716.1"/>
    </source>
</evidence>
<reference evidence="1 2" key="1">
    <citation type="submission" date="2018-11" db="EMBL/GenBank/DDBJ databases">
        <title>Chitinophaga lutea sp.nov., isolate from arsenic contaminated soil.</title>
        <authorList>
            <person name="Zong Y."/>
        </authorList>
    </citation>
    <scope>NUCLEOTIDE SEQUENCE [LARGE SCALE GENOMIC DNA]</scope>
    <source>
        <strain evidence="1 2">ZY74</strain>
    </source>
</reference>
<evidence type="ECO:0000313" key="2">
    <source>
        <dbReference type="Proteomes" id="UP000278351"/>
    </source>
</evidence>